<feature type="transmembrane region" description="Helical" evidence="7">
    <location>
        <begin position="225"/>
        <end position="248"/>
    </location>
</feature>
<protein>
    <submittedName>
        <fullName evidence="8">O-antigen/teichoic acid export membrane protein</fullName>
    </submittedName>
</protein>
<comment type="subcellular location">
    <subcellularLocation>
        <location evidence="1">Cell membrane</location>
        <topology evidence="1">Multi-pass membrane protein</topology>
    </subcellularLocation>
</comment>
<feature type="transmembrane region" description="Helical" evidence="7">
    <location>
        <begin position="268"/>
        <end position="285"/>
    </location>
</feature>
<dbReference type="Proteomes" id="UP000579531">
    <property type="component" value="Unassembled WGS sequence"/>
</dbReference>
<feature type="transmembrane region" description="Helical" evidence="7">
    <location>
        <begin position="427"/>
        <end position="452"/>
    </location>
</feature>
<feature type="transmembrane region" description="Helical" evidence="7">
    <location>
        <begin position="160"/>
        <end position="181"/>
    </location>
</feature>
<keyword evidence="3 7" id="KW-0812">Transmembrane</keyword>
<dbReference type="GO" id="GO:0005886">
    <property type="term" value="C:plasma membrane"/>
    <property type="evidence" value="ECO:0007669"/>
    <property type="project" value="UniProtKB-SubCell"/>
</dbReference>
<feature type="region of interest" description="Disordered" evidence="6">
    <location>
        <begin position="463"/>
        <end position="512"/>
    </location>
</feature>
<evidence type="ECO:0000256" key="6">
    <source>
        <dbReference type="SAM" id="MobiDB-lite"/>
    </source>
</evidence>
<feature type="transmembrane region" description="Helical" evidence="7">
    <location>
        <begin position="21"/>
        <end position="43"/>
    </location>
</feature>
<dbReference type="RefSeq" id="WP_184852473.1">
    <property type="nucleotide sequence ID" value="NZ_BAABFE010000002.1"/>
</dbReference>
<sequence>MTAPRTATMQRSASRPDVVKAVHGARWFTAAALAVGAVNYGYALLLTRLLDVGSYARFVAGQWLLLSAATVATVTVPWVLAQALARARSDAERGDAGRFSVITSIGGGLVMGTVVAAVATRFAGPATTLALALSTFLIYTTTVTAGWLQGQERMRTLSLLHVAEVLAKMAVGVFLVVALGLGDTGALAAFGIGALPFLLWWPSLPRGSGRPWRSATANRDLWRRALGIARLQGLVALMAAVDVVLVTMLPTEPAQAASYQASVTLSRVPLFVAGAVSMAFFPALSRRRAGSRLSASAVRMYVLVSLPLMAVLATVPGPVLGVLFPADYSMMSTLMAFTALTGFAIGAVNLTVTFSQAVDDYACARWQIAGLVVFTAALLAGWRIDGVRGIAVGGALGAAGALALLLGRLLHRQGTAFLRHTPWVEPLLLTVLLVLLRPFPLVWLIAATAIGIRAVERFLRRPGAPDPAEDQTEVTVGDSSADPSAGPPETTTDRPGGDMTPMRTDLTNTDTLRAEERPDRLLVQAVWRGDAPPAGDAALRHALRLARENQVEGRLARAYPRRLADVVAEVDTANEQFRENLTEVTGRLYAAGIPTVLIKADLAGDYVYGNFDLVVPDGRWEAACTALEGWYADRSTYWLERSSKVLLEPRSGPAAHLHTAVSWFGVPVLPTRRLFQRAVPSGGAWLVPRPPDELRIWLAHGLFQNLTFDLSELFALRKLLAPDIVAEARHEAAREGWAAGADRALAVAVGAMHRLDVGAPVRLPVPLPVGASLRVGAVHALHLLRHGRARVAAREAALRVPLVVAKRRRMLLS</sequence>
<feature type="transmembrane region" description="Helical" evidence="7">
    <location>
        <begin position="390"/>
        <end position="407"/>
    </location>
</feature>
<proteinExistence type="predicted"/>
<evidence type="ECO:0000313" key="8">
    <source>
        <dbReference type="EMBL" id="MBB5815323.1"/>
    </source>
</evidence>
<keyword evidence="2" id="KW-1003">Cell membrane</keyword>
<feature type="transmembrane region" description="Helical" evidence="7">
    <location>
        <begin position="101"/>
        <end position="123"/>
    </location>
</feature>
<dbReference type="AlphaFoldDB" id="A0AA89U166"/>
<feature type="compositionally biased region" description="Polar residues" evidence="6">
    <location>
        <begin position="473"/>
        <end position="482"/>
    </location>
</feature>
<dbReference type="PANTHER" id="PTHR30250:SF11">
    <property type="entry name" value="O-ANTIGEN TRANSPORTER-RELATED"/>
    <property type="match status" value="1"/>
</dbReference>
<feature type="transmembrane region" description="Helical" evidence="7">
    <location>
        <begin position="364"/>
        <end position="384"/>
    </location>
</feature>
<comment type="caution">
    <text evidence="8">The sequence shown here is derived from an EMBL/GenBank/DDBJ whole genome shotgun (WGS) entry which is preliminary data.</text>
</comment>
<evidence type="ECO:0000256" key="5">
    <source>
        <dbReference type="ARBA" id="ARBA00023136"/>
    </source>
</evidence>
<feature type="transmembrane region" description="Helical" evidence="7">
    <location>
        <begin position="297"/>
        <end position="324"/>
    </location>
</feature>
<dbReference type="GeneID" id="93842776"/>
<feature type="transmembrane region" description="Helical" evidence="7">
    <location>
        <begin position="187"/>
        <end position="204"/>
    </location>
</feature>
<dbReference type="EMBL" id="JACHLX010000001">
    <property type="protein sequence ID" value="MBB5815323.1"/>
    <property type="molecule type" value="Genomic_DNA"/>
</dbReference>
<feature type="transmembrane region" description="Helical" evidence="7">
    <location>
        <begin position="330"/>
        <end position="352"/>
    </location>
</feature>
<feature type="transmembrane region" description="Helical" evidence="7">
    <location>
        <begin position="129"/>
        <end position="148"/>
    </location>
</feature>
<keyword evidence="4 7" id="KW-1133">Transmembrane helix</keyword>
<evidence type="ECO:0000256" key="3">
    <source>
        <dbReference type="ARBA" id="ARBA00022692"/>
    </source>
</evidence>
<reference evidence="8 9" key="1">
    <citation type="submission" date="2020-08" db="EMBL/GenBank/DDBJ databases">
        <title>Sequencing the genomes of 1000 actinobacteria strains.</title>
        <authorList>
            <person name="Klenk H.-P."/>
        </authorList>
    </citation>
    <scope>NUCLEOTIDE SEQUENCE [LARGE SCALE GENOMIC DNA]</scope>
    <source>
        <strain evidence="8 9">DSM 40129</strain>
    </source>
</reference>
<feature type="transmembrane region" description="Helical" evidence="7">
    <location>
        <begin position="63"/>
        <end position="81"/>
    </location>
</feature>
<dbReference type="PANTHER" id="PTHR30250">
    <property type="entry name" value="PST FAMILY PREDICTED COLANIC ACID TRANSPORTER"/>
    <property type="match status" value="1"/>
</dbReference>
<evidence type="ECO:0000256" key="7">
    <source>
        <dbReference type="SAM" id="Phobius"/>
    </source>
</evidence>
<evidence type="ECO:0000256" key="1">
    <source>
        <dbReference type="ARBA" id="ARBA00004651"/>
    </source>
</evidence>
<evidence type="ECO:0000313" key="9">
    <source>
        <dbReference type="Proteomes" id="UP000579531"/>
    </source>
</evidence>
<evidence type="ECO:0000256" key="4">
    <source>
        <dbReference type="ARBA" id="ARBA00022989"/>
    </source>
</evidence>
<keyword evidence="5 7" id="KW-0472">Membrane</keyword>
<evidence type="ECO:0000256" key="2">
    <source>
        <dbReference type="ARBA" id="ARBA00022475"/>
    </source>
</evidence>
<organism evidence="8 9">
    <name type="scientific">Streptomyces collinus</name>
    <dbReference type="NCBI Taxonomy" id="42684"/>
    <lineage>
        <taxon>Bacteria</taxon>
        <taxon>Bacillati</taxon>
        <taxon>Actinomycetota</taxon>
        <taxon>Actinomycetes</taxon>
        <taxon>Kitasatosporales</taxon>
        <taxon>Streptomycetaceae</taxon>
        <taxon>Streptomyces</taxon>
    </lineage>
</organism>
<keyword evidence="9" id="KW-1185">Reference proteome</keyword>
<name>A0AA89U166_STRCU</name>
<gene>
    <name evidence="8" type="ORF">HNR72_006351</name>
</gene>
<dbReference type="InterPro" id="IPR050833">
    <property type="entry name" value="Poly_Biosynth_Transport"/>
</dbReference>
<accession>A0AA89U166</accession>